<feature type="domain" description="Bacterial type II secretion system protein E" evidence="1">
    <location>
        <begin position="2"/>
        <end position="41"/>
    </location>
</feature>
<name>A0ABD5LUL6_PROMI</name>
<dbReference type="Gene3D" id="3.30.450.90">
    <property type="match status" value="1"/>
</dbReference>
<protein>
    <submittedName>
        <fullName evidence="2">Flp pilus assembly complex ATPase component TadA</fullName>
    </submittedName>
</protein>
<accession>A0ABD5LUL6</accession>
<dbReference type="Pfam" id="PF00437">
    <property type="entry name" value="T2SSE"/>
    <property type="match status" value="1"/>
</dbReference>
<dbReference type="InterPro" id="IPR001482">
    <property type="entry name" value="T2SS/T4SS_dom"/>
</dbReference>
<dbReference type="AlphaFoldDB" id="A0ABD5LUL6"/>
<evidence type="ECO:0000313" key="2">
    <source>
        <dbReference type="EMBL" id="MEY2343712.1"/>
    </source>
</evidence>
<evidence type="ECO:0000259" key="1">
    <source>
        <dbReference type="Pfam" id="PF00437"/>
    </source>
</evidence>
<proteinExistence type="predicted"/>
<reference evidence="2" key="1">
    <citation type="submission" date="2021-05" db="EMBL/GenBank/DDBJ databases">
        <title>First report of NDM-5 and VEB-6 producing Proteus mirabilis isolated from blood of a sepsis patient in Kolkata, India.</title>
        <authorList>
            <person name="Halder G."/>
            <person name="Chaudhuri B."/>
            <person name="Dutta S."/>
        </authorList>
    </citation>
    <scope>NUCLEOTIDE SEQUENCE [LARGE SCALE GENOMIC DNA]</scope>
    <source>
        <strain evidence="2">7049</strain>
    </source>
</reference>
<comment type="caution">
    <text evidence="2">The sequence shown here is derived from an EMBL/GenBank/DDBJ whole genome shotgun (WGS) entry which is preliminary data.</text>
</comment>
<gene>
    <name evidence="2" type="primary">tadA</name>
    <name evidence="2" type="ORF">I3679_003430</name>
</gene>
<sequence length="48" mass="5573">MLANINIAEKRLPQDGQFNWSYQKNNYSIRVATLPTLYGEKNSFTAHE</sequence>
<organism evidence="2">
    <name type="scientific">Proteus mirabilis</name>
    <dbReference type="NCBI Taxonomy" id="584"/>
    <lineage>
        <taxon>Bacteria</taxon>
        <taxon>Pseudomonadati</taxon>
        <taxon>Pseudomonadota</taxon>
        <taxon>Gammaproteobacteria</taxon>
        <taxon>Enterobacterales</taxon>
        <taxon>Morganellaceae</taxon>
        <taxon>Proteus</taxon>
    </lineage>
</organism>
<dbReference type="EMBL" id="JADQCH020000001">
    <property type="protein sequence ID" value="MEY2343712.1"/>
    <property type="molecule type" value="Genomic_DNA"/>
</dbReference>